<reference evidence="1 2" key="1">
    <citation type="submission" date="2023-09" db="EMBL/GenBank/DDBJ databases">
        <authorList>
            <person name="Wang M."/>
        </authorList>
    </citation>
    <scope>NUCLEOTIDE SEQUENCE [LARGE SCALE GENOMIC DNA]</scope>
    <source>
        <strain evidence="1">GT-2023</strain>
        <tissue evidence="1">Liver</tissue>
    </source>
</reference>
<evidence type="ECO:0000313" key="2">
    <source>
        <dbReference type="Proteomes" id="UP001558613"/>
    </source>
</evidence>
<comment type="caution">
    <text evidence="1">The sequence shown here is derived from an EMBL/GenBank/DDBJ whole genome shotgun (WGS) entry which is preliminary data.</text>
</comment>
<dbReference type="EMBL" id="JAYMGO010000022">
    <property type="protein sequence ID" value="KAL1250786.1"/>
    <property type="molecule type" value="Genomic_DNA"/>
</dbReference>
<evidence type="ECO:0000313" key="1">
    <source>
        <dbReference type="EMBL" id="KAL1250786.1"/>
    </source>
</evidence>
<organism evidence="1 2">
    <name type="scientific">Cirrhinus molitorella</name>
    <name type="common">mud carp</name>
    <dbReference type="NCBI Taxonomy" id="172907"/>
    <lineage>
        <taxon>Eukaryota</taxon>
        <taxon>Metazoa</taxon>
        <taxon>Chordata</taxon>
        <taxon>Craniata</taxon>
        <taxon>Vertebrata</taxon>
        <taxon>Euteleostomi</taxon>
        <taxon>Actinopterygii</taxon>
        <taxon>Neopterygii</taxon>
        <taxon>Teleostei</taxon>
        <taxon>Ostariophysi</taxon>
        <taxon>Cypriniformes</taxon>
        <taxon>Cyprinidae</taxon>
        <taxon>Labeoninae</taxon>
        <taxon>Labeonini</taxon>
        <taxon>Cirrhinus</taxon>
    </lineage>
</organism>
<gene>
    <name evidence="1" type="ORF">QQF64_018582</name>
</gene>
<dbReference type="Proteomes" id="UP001558613">
    <property type="component" value="Unassembled WGS sequence"/>
</dbReference>
<accession>A0ABR3LFE4</accession>
<name>A0ABR3LFE4_9TELE</name>
<sequence>MIKGYLAMKGVYAAETRIGSVLKSSHQPYHEARRQGARNLNPIPYQADYMGHKIHIDQKEKLTSGIWYARSVALRCQYKLFYFLSDLSNPCRIFIFSAVSKKNIGHKLQKQGF</sequence>
<proteinExistence type="predicted"/>
<protein>
    <submittedName>
        <fullName evidence="1">Uncharacterized protein</fullName>
    </submittedName>
</protein>
<keyword evidence="2" id="KW-1185">Reference proteome</keyword>